<dbReference type="InterPro" id="IPR050228">
    <property type="entry name" value="Carboxylesterase_BioH"/>
</dbReference>
<dbReference type="PRINTS" id="PR00111">
    <property type="entry name" value="ABHYDROLASE"/>
</dbReference>
<accession>A0A5S3P7U6</accession>
<evidence type="ECO:0000259" key="1">
    <source>
        <dbReference type="Pfam" id="PF12697"/>
    </source>
</evidence>
<proteinExistence type="predicted"/>
<dbReference type="RefSeq" id="WP_138663737.1">
    <property type="nucleotide sequence ID" value="NZ_VANS01000008.1"/>
</dbReference>
<dbReference type="InterPro" id="IPR029058">
    <property type="entry name" value="AB_hydrolase_fold"/>
</dbReference>
<evidence type="ECO:0000313" key="2">
    <source>
        <dbReference type="EMBL" id="TMM49474.1"/>
    </source>
</evidence>
<protein>
    <submittedName>
        <fullName evidence="2">Alpha/beta hydrolase</fullName>
    </submittedName>
</protein>
<dbReference type="Proteomes" id="UP000309550">
    <property type="component" value="Unassembled WGS sequence"/>
</dbReference>
<evidence type="ECO:0000313" key="3">
    <source>
        <dbReference type="Proteomes" id="UP000309550"/>
    </source>
</evidence>
<name>A0A5S3P7U6_9RHOB</name>
<dbReference type="PANTHER" id="PTHR43194:SF5">
    <property type="entry name" value="PIMELOYL-[ACYL-CARRIER PROTEIN] METHYL ESTER ESTERASE"/>
    <property type="match status" value="1"/>
</dbReference>
<keyword evidence="3" id="KW-1185">Reference proteome</keyword>
<comment type="caution">
    <text evidence="2">The sequence shown here is derived from an EMBL/GenBank/DDBJ whole genome shotgun (WGS) entry which is preliminary data.</text>
</comment>
<dbReference type="SUPFAM" id="SSF53474">
    <property type="entry name" value="alpha/beta-Hydrolases"/>
    <property type="match status" value="1"/>
</dbReference>
<sequence length="231" mass="25523">MTPLLMIPGMMCDARLFGPQTTAFSAQRTVIHAPIGAYDTVQALAAEVLRHAPQRFALAGLSMGGIVAMEVVRQAPDRVDRLALLDTNPLAETDAVKARRAPQIADVEAGHLMRVMRDQMIPNYLADGPCRREIETLCETMAMTLGPEVFVRQSRALRSRPDQQDTLRGFGGHALVLCGQHDALCPVERHRLMADLLPRSTLRIIEGAGHLPTLEHPQDTCRHIARWLEAE</sequence>
<dbReference type="PANTHER" id="PTHR43194">
    <property type="entry name" value="HYDROLASE ALPHA/BETA FOLD FAMILY"/>
    <property type="match status" value="1"/>
</dbReference>
<reference evidence="2 3" key="1">
    <citation type="submission" date="2019-05" db="EMBL/GenBank/DDBJ databases">
        <title>Sulfitobacter sabulilitoris sp. nov., isolated from a marine sand.</title>
        <authorList>
            <person name="Yoon J.-H."/>
        </authorList>
    </citation>
    <scope>NUCLEOTIDE SEQUENCE [LARGE SCALE GENOMIC DNA]</scope>
    <source>
        <strain evidence="2 3">HSMS-29</strain>
    </source>
</reference>
<organism evidence="2 3">
    <name type="scientific">Sulfitobacter sabulilitoris</name>
    <dbReference type="NCBI Taxonomy" id="2562655"/>
    <lineage>
        <taxon>Bacteria</taxon>
        <taxon>Pseudomonadati</taxon>
        <taxon>Pseudomonadota</taxon>
        <taxon>Alphaproteobacteria</taxon>
        <taxon>Rhodobacterales</taxon>
        <taxon>Roseobacteraceae</taxon>
        <taxon>Sulfitobacter</taxon>
    </lineage>
</organism>
<gene>
    <name evidence="2" type="ORF">FDT80_18060</name>
</gene>
<dbReference type="GO" id="GO:0016787">
    <property type="term" value="F:hydrolase activity"/>
    <property type="evidence" value="ECO:0007669"/>
    <property type="project" value="UniProtKB-KW"/>
</dbReference>
<feature type="domain" description="AB hydrolase-1" evidence="1">
    <location>
        <begin position="34"/>
        <end position="220"/>
    </location>
</feature>
<dbReference type="EMBL" id="VANS01000008">
    <property type="protein sequence ID" value="TMM49474.1"/>
    <property type="molecule type" value="Genomic_DNA"/>
</dbReference>
<dbReference type="OrthoDB" id="5491135at2"/>
<dbReference type="Pfam" id="PF12697">
    <property type="entry name" value="Abhydrolase_6"/>
    <property type="match status" value="1"/>
</dbReference>
<dbReference type="AlphaFoldDB" id="A0A5S3P7U6"/>
<dbReference type="Gene3D" id="3.40.50.1820">
    <property type="entry name" value="alpha/beta hydrolase"/>
    <property type="match status" value="1"/>
</dbReference>
<keyword evidence="2" id="KW-0378">Hydrolase</keyword>
<dbReference type="InterPro" id="IPR000073">
    <property type="entry name" value="AB_hydrolase_1"/>
</dbReference>